<keyword evidence="9" id="KW-0472">Membrane</keyword>
<gene>
    <name evidence="14" type="ORF">UE46_02645</name>
</gene>
<dbReference type="InterPro" id="IPR050811">
    <property type="entry name" value="Phosphate_ABC_transporter"/>
</dbReference>
<evidence type="ECO:0000256" key="7">
    <source>
        <dbReference type="ARBA" id="ARBA00022592"/>
    </source>
</evidence>
<dbReference type="EMBL" id="CP011102">
    <property type="protein sequence ID" value="AQY50054.1"/>
    <property type="molecule type" value="Genomic_DNA"/>
</dbReference>
<dbReference type="FunFam" id="3.40.190.10:FF:000107">
    <property type="entry name" value="Phosphate ABC transporter, phosphate-binding protein"/>
    <property type="match status" value="1"/>
</dbReference>
<accession>A0A1S7FRK9</accession>
<evidence type="ECO:0000259" key="13">
    <source>
        <dbReference type="Pfam" id="PF12849"/>
    </source>
</evidence>
<dbReference type="Proteomes" id="UP000223060">
    <property type="component" value="Chromosome"/>
</dbReference>
<dbReference type="InterPro" id="IPR024370">
    <property type="entry name" value="PBP_domain"/>
</dbReference>
<name>A0A1S7FRK9_9LIST</name>
<feature type="signal peptide" evidence="12">
    <location>
        <begin position="1"/>
        <end position="20"/>
    </location>
</feature>
<evidence type="ECO:0000313" key="15">
    <source>
        <dbReference type="Proteomes" id="UP000223060"/>
    </source>
</evidence>
<dbReference type="PANTHER" id="PTHR30570:SF4">
    <property type="entry name" value="PHOSPHATE-BINDING PROTEIN PSTS 1"/>
    <property type="match status" value="1"/>
</dbReference>
<evidence type="ECO:0000256" key="8">
    <source>
        <dbReference type="ARBA" id="ARBA00022729"/>
    </source>
</evidence>
<organism evidence="14 15">
    <name type="scientific">Listeria weihenstephanensis</name>
    <dbReference type="NCBI Taxonomy" id="1006155"/>
    <lineage>
        <taxon>Bacteria</taxon>
        <taxon>Bacillati</taxon>
        <taxon>Bacillota</taxon>
        <taxon>Bacilli</taxon>
        <taxon>Bacillales</taxon>
        <taxon>Listeriaceae</taxon>
        <taxon>Listeria</taxon>
    </lineage>
</organism>
<keyword evidence="5 12" id="KW-0813">Transport</keyword>
<comment type="function">
    <text evidence="1">Part of the ABC transporter complex PstSACB involved in phosphate import.</text>
</comment>
<dbReference type="GO" id="GO:0006817">
    <property type="term" value="P:phosphate ion transport"/>
    <property type="evidence" value="ECO:0007669"/>
    <property type="project" value="UniProtKB-UniRule"/>
</dbReference>
<dbReference type="PANTHER" id="PTHR30570">
    <property type="entry name" value="PERIPLASMIC PHOSPHATE BINDING COMPONENT OF PHOSPHATE ABC TRANSPORTER"/>
    <property type="match status" value="1"/>
</dbReference>
<evidence type="ECO:0000256" key="9">
    <source>
        <dbReference type="ARBA" id="ARBA00023136"/>
    </source>
</evidence>
<sequence length="301" mass="32038">MKKRFLGIVAVIAAFTMIIAGCGNSSTSSDKANGNAGSKEVSGSITAVGSTALQPLVEAASKQYTAENPKAQINVQGGGSGTGLTQVQQGAVDIGNSDVFAEEKDGVDASKLVDHRVAVVGMAPVVNKDVGVKNISKQQLIDIFTGKITNWKDVGGKDEKITIINRAEGSGTRATFEKWGLDGATPIKAQEQDSSGTVRKIVSETPGAISYLAFSYIDDSIQGLSLDNVEPKEENVATNDWKIWAYEHMYTNGEAKGLTKTFLSYITSKDVQNDLVPQLGYQSIHSMKVERDSKGNVTEVK</sequence>
<evidence type="ECO:0000313" key="14">
    <source>
        <dbReference type="EMBL" id="AQY50054.1"/>
    </source>
</evidence>
<feature type="chain" id="PRO_5039756759" description="Phosphate-binding protein" evidence="12">
    <location>
        <begin position="21"/>
        <end position="301"/>
    </location>
</feature>
<reference evidence="15" key="1">
    <citation type="submission" date="2015-03" db="EMBL/GenBank/DDBJ databases">
        <authorList>
            <person name="Ferrari E."/>
            <person name="Walter M.C."/>
            <person name="Huptas C."/>
            <person name="Scherer S."/>
            <person name="Mueller-Herbst S."/>
        </authorList>
    </citation>
    <scope>NUCLEOTIDE SEQUENCE [LARGE SCALE GENOMIC DNA]</scope>
    <source>
        <strain evidence="15">LWP01</strain>
    </source>
</reference>
<dbReference type="RefSeq" id="WP_036059693.1">
    <property type="nucleotide sequence ID" value="NZ_CP011102.1"/>
</dbReference>
<evidence type="ECO:0000256" key="11">
    <source>
        <dbReference type="ARBA" id="ARBA00023288"/>
    </source>
</evidence>
<dbReference type="Gene3D" id="3.40.190.10">
    <property type="entry name" value="Periplasmic binding protein-like II"/>
    <property type="match status" value="2"/>
</dbReference>
<keyword evidence="6 12" id="KW-1003">Cell membrane</keyword>
<protein>
    <recommendedName>
        <fullName evidence="12">Phosphate-binding protein</fullName>
    </recommendedName>
</protein>
<evidence type="ECO:0000256" key="1">
    <source>
        <dbReference type="ARBA" id="ARBA00002841"/>
    </source>
</evidence>
<dbReference type="CDD" id="cd13653">
    <property type="entry name" value="PBP2_phosphate_like_1"/>
    <property type="match status" value="1"/>
</dbReference>
<dbReference type="AlphaFoldDB" id="A0A1S7FRK9"/>
<evidence type="ECO:0000256" key="5">
    <source>
        <dbReference type="ARBA" id="ARBA00022448"/>
    </source>
</evidence>
<dbReference type="PROSITE" id="PS51257">
    <property type="entry name" value="PROKAR_LIPOPROTEIN"/>
    <property type="match status" value="1"/>
</dbReference>
<feature type="domain" description="PBP" evidence="13">
    <location>
        <begin position="36"/>
        <end position="269"/>
    </location>
</feature>
<comment type="subcellular location">
    <subcellularLocation>
        <location evidence="2 12">Cell membrane</location>
        <topology evidence="2 12">Lipid-anchor</topology>
    </subcellularLocation>
</comment>
<dbReference type="InterPro" id="IPR011862">
    <property type="entry name" value="Phos-bd"/>
</dbReference>
<evidence type="ECO:0000256" key="6">
    <source>
        <dbReference type="ARBA" id="ARBA00022475"/>
    </source>
</evidence>
<evidence type="ECO:0000256" key="3">
    <source>
        <dbReference type="ARBA" id="ARBA00008725"/>
    </source>
</evidence>
<dbReference type="NCBIfam" id="TIGR02136">
    <property type="entry name" value="ptsS_2"/>
    <property type="match status" value="1"/>
</dbReference>
<evidence type="ECO:0000256" key="4">
    <source>
        <dbReference type="ARBA" id="ARBA00011529"/>
    </source>
</evidence>
<comment type="subunit">
    <text evidence="4 12">The complex is composed of two ATP-binding proteins (PstB), two transmembrane proteins (PstC and PstA) and a solute-binding protein (PstS).</text>
</comment>
<keyword evidence="10 12" id="KW-0564">Palmitate</keyword>
<dbReference type="KEGG" id="lwi:UE46_02645"/>
<dbReference type="SUPFAM" id="SSF53850">
    <property type="entry name" value="Periplasmic binding protein-like II"/>
    <property type="match status" value="1"/>
</dbReference>
<keyword evidence="11 12" id="KW-0449">Lipoprotein</keyword>
<proteinExistence type="inferred from homology"/>
<comment type="similarity">
    <text evidence="3 12">Belongs to the PstS family.</text>
</comment>
<keyword evidence="7 12" id="KW-0592">Phosphate transport</keyword>
<comment type="function">
    <text evidence="12">Involved in the system for phosphate transport across the cytoplasmic membrane.</text>
</comment>
<keyword evidence="8 12" id="KW-0732">Signal</keyword>
<dbReference type="Pfam" id="PF12849">
    <property type="entry name" value="PBP_like_2"/>
    <property type="match status" value="1"/>
</dbReference>
<evidence type="ECO:0000256" key="10">
    <source>
        <dbReference type="ARBA" id="ARBA00023139"/>
    </source>
</evidence>
<evidence type="ECO:0000256" key="12">
    <source>
        <dbReference type="RuleBase" id="RU367119"/>
    </source>
</evidence>
<keyword evidence="15" id="KW-1185">Reference proteome</keyword>
<dbReference type="GO" id="GO:0042301">
    <property type="term" value="F:phosphate ion binding"/>
    <property type="evidence" value="ECO:0007669"/>
    <property type="project" value="UniProtKB-UniRule"/>
</dbReference>
<evidence type="ECO:0000256" key="2">
    <source>
        <dbReference type="ARBA" id="ARBA00004193"/>
    </source>
</evidence>
<dbReference type="GO" id="GO:0005886">
    <property type="term" value="C:plasma membrane"/>
    <property type="evidence" value="ECO:0007669"/>
    <property type="project" value="UniProtKB-SubCell"/>
</dbReference>